<dbReference type="EMBL" id="OW240921">
    <property type="protein sequence ID" value="CAH2319343.1"/>
    <property type="molecule type" value="Genomic_DNA"/>
</dbReference>
<proteinExistence type="predicted"/>
<accession>A0AAD1WQT5</accession>
<name>A0AAD1WQT5_PELCU</name>
<evidence type="ECO:0000313" key="2">
    <source>
        <dbReference type="Proteomes" id="UP001295444"/>
    </source>
</evidence>
<sequence length="64" mass="7371">AGTHGVHNVRLDVFISAFQVGTHGVHNVRLYAMTLPRFTVERTDKPRRTSCIWGTEWDTGRKYQ</sequence>
<feature type="non-terminal residue" evidence="1">
    <location>
        <position position="1"/>
    </location>
</feature>
<organism evidence="1 2">
    <name type="scientific">Pelobates cultripes</name>
    <name type="common">Western spadefoot toad</name>
    <dbReference type="NCBI Taxonomy" id="61616"/>
    <lineage>
        <taxon>Eukaryota</taxon>
        <taxon>Metazoa</taxon>
        <taxon>Chordata</taxon>
        <taxon>Craniata</taxon>
        <taxon>Vertebrata</taxon>
        <taxon>Euteleostomi</taxon>
        <taxon>Amphibia</taxon>
        <taxon>Batrachia</taxon>
        <taxon>Anura</taxon>
        <taxon>Pelobatoidea</taxon>
        <taxon>Pelobatidae</taxon>
        <taxon>Pelobates</taxon>
    </lineage>
</organism>
<reference evidence="1" key="1">
    <citation type="submission" date="2022-03" db="EMBL/GenBank/DDBJ databases">
        <authorList>
            <person name="Alioto T."/>
            <person name="Alioto T."/>
            <person name="Gomez Garrido J."/>
        </authorList>
    </citation>
    <scope>NUCLEOTIDE SEQUENCE</scope>
</reference>
<dbReference type="Proteomes" id="UP001295444">
    <property type="component" value="Chromosome 10"/>
</dbReference>
<protein>
    <submittedName>
        <fullName evidence="1">Uncharacterized protein</fullName>
    </submittedName>
</protein>
<keyword evidence="2" id="KW-1185">Reference proteome</keyword>
<evidence type="ECO:0000313" key="1">
    <source>
        <dbReference type="EMBL" id="CAH2319343.1"/>
    </source>
</evidence>
<dbReference type="AlphaFoldDB" id="A0AAD1WQT5"/>
<gene>
    <name evidence="1" type="ORF">PECUL_23A000998</name>
</gene>